<keyword evidence="2" id="KW-0732">Signal</keyword>
<dbReference type="AlphaFoldDB" id="A0A510X865"/>
<dbReference type="EMBL" id="BJUK01000019">
    <property type="protein sequence ID" value="GEK47638.1"/>
    <property type="molecule type" value="Genomic_DNA"/>
</dbReference>
<proteinExistence type="predicted"/>
<organism evidence="3 4">
    <name type="scientific">Bisbaumannia pacifica</name>
    <dbReference type="NCBI Taxonomy" id="77098"/>
    <lineage>
        <taxon>Bacteria</taxon>
        <taxon>Pseudomonadati</taxon>
        <taxon>Pseudomonadota</taxon>
        <taxon>Gammaproteobacteria</taxon>
        <taxon>Oceanospirillales</taxon>
        <taxon>Halomonadaceae</taxon>
        <taxon>Bisbaumannia</taxon>
    </lineage>
</organism>
<comment type="caution">
    <text evidence="3">The sequence shown here is derived from an EMBL/GenBank/DDBJ whole genome shotgun (WGS) entry which is preliminary data.</text>
</comment>
<evidence type="ECO:0008006" key="5">
    <source>
        <dbReference type="Google" id="ProtNLM"/>
    </source>
</evidence>
<accession>A0A510X865</accession>
<dbReference type="PROSITE" id="PS51257">
    <property type="entry name" value="PROKAR_LIPOPROTEIN"/>
    <property type="match status" value="1"/>
</dbReference>
<evidence type="ECO:0000256" key="2">
    <source>
        <dbReference type="SAM" id="SignalP"/>
    </source>
</evidence>
<sequence>MFKSSLTLLLPLALAACTMGAPPPANEPAPRPPQVGQDDAGHQGGGEDACGAERVQSRLGRAYGEALHQELATTSGARQVRVMRPGQAYTLEYLHDRLNIRLDDGGRITDLFCG</sequence>
<dbReference type="RefSeq" id="WP_244945901.1">
    <property type="nucleotide sequence ID" value="NZ_BJUK01000019.1"/>
</dbReference>
<reference evidence="3 4" key="1">
    <citation type="submission" date="2019-07" db="EMBL/GenBank/DDBJ databases">
        <title>Whole genome shotgun sequence of Halomonas pacifica NBRC 102220.</title>
        <authorList>
            <person name="Hosoyama A."/>
            <person name="Uohara A."/>
            <person name="Ohji S."/>
            <person name="Ichikawa N."/>
        </authorList>
    </citation>
    <scope>NUCLEOTIDE SEQUENCE [LARGE SCALE GENOMIC DNA]</scope>
    <source>
        <strain evidence="3 4">NBRC 102220</strain>
    </source>
</reference>
<name>A0A510X865_9GAMM</name>
<dbReference type="Gene3D" id="3.30.10.10">
    <property type="entry name" value="Trypsin Inhibitor V, subunit A"/>
    <property type="match status" value="1"/>
</dbReference>
<keyword evidence="4" id="KW-1185">Reference proteome</keyword>
<dbReference type="InterPro" id="IPR021719">
    <property type="entry name" value="Prot_inh_I78"/>
</dbReference>
<evidence type="ECO:0000256" key="1">
    <source>
        <dbReference type="SAM" id="MobiDB-lite"/>
    </source>
</evidence>
<feature type="region of interest" description="Disordered" evidence="1">
    <location>
        <begin position="19"/>
        <end position="51"/>
    </location>
</feature>
<feature type="compositionally biased region" description="Pro residues" evidence="1">
    <location>
        <begin position="21"/>
        <end position="33"/>
    </location>
</feature>
<protein>
    <recommendedName>
        <fullName evidence="5">Peptidase inhibitor I78 family protein</fullName>
    </recommendedName>
</protein>
<evidence type="ECO:0000313" key="3">
    <source>
        <dbReference type="EMBL" id="GEK47638.1"/>
    </source>
</evidence>
<feature type="signal peptide" evidence="2">
    <location>
        <begin position="1"/>
        <end position="21"/>
    </location>
</feature>
<feature type="chain" id="PRO_5022131635" description="Peptidase inhibitor I78 family protein" evidence="2">
    <location>
        <begin position="22"/>
        <end position="114"/>
    </location>
</feature>
<gene>
    <name evidence="3" type="ORF">HPA02_19210</name>
</gene>
<dbReference type="Proteomes" id="UP000321275">
    <property type="component" value="Unassembled WGS sequence"/>
</dbReference>
<evidence type="ECO:0000313" key="4">
    <source>
        <dbReference type="Proteomes" id="UP000321275"/>
    </source>
</evidence>
<dbReference type="Pfam" id="PF11720">
    <property type="entry name" value="Inhibitor_I78"/>
    <property type="match status" value="1"/>
</dbReference>